<name>A0AAE9WCI9_9SCHI</name>
<dbReference type="InterPro" id="IPR036879">
    <property type="entry name" value="TF_MADSbox_sf"/>
</dbReference>
<gene>
    <name evidence="8" type="primary">mbx1</name>
    <name evidence="8" type="ORF">SOMG_03195</name>
</gene>
<dbReference type="PANTHER" id="PTHR48019">
    <property type="entry name" value="SERUM RESPONSE FACTOR HOMOLOG"/>
    <property type="match status" value="1"/>
</dbReference>
<dbReference type="Gene3D" id="3.40.1810.10">
    <property type="entry name" value="Transcription factor, MADS-box"/>
    <property type="match status" value="1"/>
</dbReference>
<dbReference type="InterPro" id="IPR002100">
    <property type="entry name" value="TF_MADSbox"/>
</dbReference>
<dbReference type="GO" id="GO:0046983">
    <property type="term" value="F:protein dimerization activity"/>
    <property type="evidence" value="ECO:0007669"/>
    <property type="project" value="InterPro"/>
</dbReference>
<keyword evidence="2" id="KW-0805">Transcription regulation</keyword>
<evidence type="ECO:0000256" key="3">
    <source>
        <dbReference type="ARBA" id="ARBA00023125"/>
    </source>
</evidence>
<dbReference type="GO" id="GO:0000981">
    <property type="term" value="F:DNA-binding transcription factor activity, RNA polymerase II-specific"/>
    <property type="evidence" value="ECO:0007669"/>
    <property type="project" value="InterPro"/>
</dbReference>
<dbReference type="InterPro" id="IPR050142">
    <property type="entry name" value="MADS-box/MEF2_TF"/>
</dbReference>
<reference evidence="8 9" key="1">
    <citation type="journal article" date="2023" name="G3 (Bethesda)">
        <title>A high-quality reference genome for the fission yeast Schizosaccharomyces osmophilus.</title>
        <authorList>
            <person name="Jia G.S."/>
            <person name="Zhang W.C."/>
            <person name="Liang Y."/>
            <person name="Liu X.H."/>
            <person name="Rhind N."/>
            <person name="Pidoux A."/>
            <person name="Brysch-Herzberg M."/>
            <person name="Du L.L."/>
        </authorList>
    </citation>
    <scope>NUCLEOTIDE SEQUENCE [LARGE SCALE GENOMIC DNA]</scope>
    <source>
        <strain evidence="8 9">CBS 15793</strain>
    </source>
</reference>
<dbReference type="PRINTS" id="PR00404">
    <property type="entry name" value="MADSDOMAIN"/>
</dbReference>
<comment type="subcellular location">
    <subcellularLocation>
        <location evidence="1">Nucleus</location>
    </subcellularLocation>
</comment>
<dbReference type="GeneID" id="80876675"/>
<keyword evidence="5" id="KW-0539">Nucleus</keyword>
<feature type="compositionally biased region" description="Low complexity" evidence="6">
    <location>
        <begin position="167"/>
        <end position="183"/>
    </location>
</feature>
<dbReference type="KEGG" id="som:SOMG_03195"/>
<evidence type="ECO:0000256" key="6">
    <source>
        <dbReference type="SAM" id="MobiDB-lite"/>
    </source>
</evidence>
<keyword evidence="4" id="KW-0804">Transcription</keyword>
<dbReference type="InterPro" id="IPR033897">
    <property type="entry name" value="SRF-like_MADS-box"/>
</dbReference>
<dbReference type="CDD" id="cd00266">
    <property type="entry name" value="MADS_SRF_like"/>
    <property type="match status" value="1"/>
</dbReference>
<feature type="region of interest" description="Disordered" evidence="6">
    <location>
        <begin position="1"/>
        <end position="23"/>
    </location>
</feature>
<dbReference type="RefSeq" id="XP_056037893.1">
    <property type="nucleotide sequence ID" value="XM_056181986.1"/>
</dbReference>
<feature type="region of interest" description="Disordered" evidence="6">
    <location>
        <begin position="150"/>
        <end position="277"/>
    </location>
</feature>
<dbReference type="SMART" id="SM00432">
    <property type="entry name" value="MADS"/>
    <property type="match status" value="1"/>
</dbReference>
<dbReference type="SUPFAM" id="SSF55455">
    <property type="entry name" value="SRF-like"/>
    <property type="match status" value="1"/>
</dbReference>
<dbReference type="AlphaFoldDB" id="A0AAE9WCI9"/>
<proteinExistence type="predicted"/>
<dbReference type="GO" id="GO:0045944">
    <property type="term" value="P:positive regulation of transcription by RNA polymerase II"/>
    <property type="evidence" value="ECO:0007669"/>
    <property type="project" value="InterPro"/>
</dbReference>
<evidence type="ECO:0000256" key="1">
    <source>
        <dbReference type="ARBA" id="ARBA00004123"/>
    </source>
</evidence>
<evidence type="ECO:0000259" key="7">
    <source>
        <dbReference type="PROSITE" id="PS50066"/>
    </source>
</evidence>
<evidence type="ECO:0000256" key="2">
    <source>
        <dbReference type="ARBA" id="ARBA00023015"/>
    </source>
</evidence>
<dbReference type="GO" id="GO:0005634">
    <property type="term" value="C:nucleus"/>
    <property type="evidence" value="ECO:0007669"/>
    <property type="project" value="UniProtKB-SubCell"/>
</dbReference>
<organism evidence="8 9">
    <name type="scientific">Schizosaccharomyces osmophilus</name>
    <dbReference type="NCBI Taxonomy" id="2545709"/>
    <lineage>
        <taxon>Eukaryota</taxon>
        <taxon>Fungi</taxon>
        <taxon>Dikarya</taxon>
        <taxon>Ascomycota</taxon>
        <taxon>Taphrinomycotina</taxon>
        <taxon>Schizosaccharomycetes</taxon>
        <taxon>Schizosaccharomycetales</taxon>
        <taxon>Schizosaccharomycetaceae</taxon>
        <taxon>Schizosaccharomyces</taxon>
    </lineage>
</organism>
<accession>A0AAE9WCI9</accession>
<feature type="compositionally biased region" description="Polar residues" evidence="6">
    <location>
        <begin position="200"/>
        <end position="232"/>
    </location>
</feature>
<dbReference type="Pfam" id="PF00319">
    <property type="entry name" value="SRF-TF"/>
    <property type="match status" value="1"/>
</dbReference>
<dbReference type="FunFam" id="3.40.1810.10:FF:000059">
    <property type="match status" value="1"/>
</dbReference>
<evidence type="ECO:0000313" key="9">
    <source>
        <dbReference type="Proteomes" id="UP001212411"/>
    </source>
</evidence>
<keyword evidence="3 8" id="KW-0238">DNA-binding</keyword>
<evidence type="ECO:0000256" key="5">
    <source>
        <dbReference type="ARBA" id="ARBA00023242"/>
    </source>
</evidence>
<dbReference type="GO" id="GO:0000987">
    <property type="term" value="F:cis-regulatory region sequence-specific DNA binding"/>
    <property type="evidence" value="ECO:0007669"/>
    <property type="project" value="InterPro"/>
</dbReference>
<dbReference type="PROSITE" id="PS50066">
    <property type="entry name" value="MADS_BOX_2"/>
    <property type="match status" value="1"/>
</dbReference>
<keyword evidence="9" id="KW-1185">Reference proteome</keyword>
<evidence type="ECO:0000256" key="4">
    <source>
        <dbReference type="ARBA" id="ARBA00023163"/>
    </source>
</evidence>
<dbReference type="EMBL" id="CP115612">
    <property type="protein sequence ID" value="WBW73650.1"/>
    <property type="molecule type" value="Genomic_DNA"/>
</dbReference>
<evidence type="ECO:0000313" key="8">
    <source>
        <dbReference type="EMBL" id="WBW73650.1"/>
    </source>
</evidence>
<sequence length="425" mass="47400">MNFMSSSKIPSTPSSPRRSIQPIADAKNKSLTFNRRRLGLFKKAFELSILCDAKVVVLVYDTKNACHVYSSEEPEEKRDNLLRKFLDKDFVTNDPLRNNTPQNPRPGETPPSWQTQDDYTASVTTYRAESSRKEFVDSPVDLDSQAYTMKSSTSYHSVPRKEKPNGDSLPPLNTSSSSSFDLPFSPPSRGSHVDALPNDWMNTFSDQSSTSPLPNTQDILSPSPALQHNGSLSMDFDNFPQYPPVSSRRTLHGSRNRPDYSSIKRTQSLKTRRTAKPKVTRIHTAHPSIDGHFDYFRTSPLSSASTIETLPSNPFVPQEPHSQITEFDNLNCRDNDLSSNPYADTIPEISLPAADDNFGLLNNGLEATNTGNTFFNSQPINESNNVDISDIALMKANADWHALTTSHIDLDLENRSPAYSLPSPK</sequence>
<dbReference type="Proteomes" id="UP001212411">
    <property type="component" value="Chromosome 2"/>
</dbReference>
<feature type="domain" description="MADS-box" evidence="7">
    <location>
        <begin position="13"/>
        <end position="73"/>
    </location>
</feature>
<feature type="region of interest" description="Disordered" evidence="6">
    <location>
        <begin position="92"/>
        <end position="119"/>
    </location>
</feature>
<protein>
    <submittedName>
        <fullName evidence="8">DNA-binding transcription factor, MADS-box Mbx1</fullName>
    </submittedName>
</protein>
<dbReference type="PROSITE" id="PS00350">
    <property type="entry name" value="MADS_BOX_1"/>
    <property type="match status" value="1"/>
</dbReference>